<reference evidence="5 6" key="3">
    <citation type="submission" date="2016-01" db="EMBL/GenBank/DDBJ databases">
        <title>The new phylogeny of the genus Mycobacterium.</title>
        <authorList>
            <person name="Tarcisio F."/>
            <person name="Conor M."/>
            <person name="Antonella G."/>
            <person name="Elisabetta G."/>
            <person name="Giulia F.S."/>
            <person name="Sara T."/>
            <person name="Anna F."/>
            <person name="Clotilde B."/>
            <person name="Roberto B."/>
            <person name="Veronica D.S."/>
            <person name="Fabio R."/>
            <person name="Monica P."/>
            <person name="Olivier J."/>
            <person name="Enrico T."/>
            <person name="Nicola S."/>
        </authorList>
    </citation>
    <scope>NUCLEOTIDE SEQUENCE [LARGE SCALE GENOMIC DNA]</scope>
    <source>
        <strain evidence="5 6">DSM 44626</strain>
    </source>
</reference>
<dbReference type="SUPFAM" id="SSF46689">
    <property type="entry name" value="Homeodomain-like"/>
    <property type="match status" value="1"/>
</dbReference>
<evidence type="ECO:0000313" key="5">
    <source>
        <dbReference type="EMBL" id="ORW99636.1"/>
    </source>
</evidence>
<gene>
    <name evidence="5" type="ORF">AWC29_27805</name>
    <name evidence="4" type="ORF">BN973_01993</name>
</gene>
<keyword evidence="6" id="KW-1185">Reference proteome</keyword>
<dbReference type="InterPro" id="IPR050109">
    <property type="entry name" value="HTH-type_TetR-like_transc_reg"/>
</dbReference>
<dbReference type="EMBL" id="HG964446">
    <property type="protein sequence ID" value="CDO87638.1"/>
    <property type="molecule type" value="Genomic_DNA"/>
</dbReference>
<dbReference type="eggNOG" id="COG1309">
    <property type="taxonomic scope" value="Bacteria"/>
</dbReference>
<dbReference type="PANTHER" id="PTHR30055:SF146">
    <property type="entry name" value="HTH-TYPE TRANSCRIPTIONAL DUAL REGULATOR CECR"/>
    <property type="match status" value="1"/>
</dbReference>
<accession>A0A024JWM3</accession>
<dbReference type="GO" id="GO:0000976">
    <property type="term" value="F:transcription cis-regulatory region binding"/>
    <property type="evidence" value="ECO:0007669"/>
    <property type="project" value="TreeGrafter"/>
</dbReference>
<dbReference type="Gene3D" id="1.10.357.10">
    <property type="entry name" value="Tetracycline Repressor, domain 2"/>
    <property type="match status" value="1"/>
</dbReference>
<evidence type="ECO:0000256" key="2">
    <source>
        <dbReference type="PROSITE-ProRule" id="PRU00335"/>
    </source>
</evidence>
<dbReference type="Proteomes" id="UP000193710">
    <property type="component" value="Unassembled WGS sequence"/>
</dbReference>
<dbReference type="STRING" id="47839.BN973_01993"/>
<dbReference type="GO" id="GO:0003700">
    <property type="term" value="F:DNA-binding transcription factor activity"/>
    <property type="evidence" value="ECO:0007669"/>
    <property type="project" value="TreeGrafter"/>
</dbReference>
<organism evidence="4">
    <name type="scientific">Mycobacterium triplex</name>
    <dbReference type="NCBI Taxonomy" id="47839"/>
    <lineage>
        <taxon>Bacteria</taxon>
        <taxon>Bacillati</taxon>
        <taxon>Actinomycetota</taxon>
        <taxon>Actinomycetes</taxon>
        <taxon>Mycobacteriales</taxon>
        <taxon>Mycobacteriaceae</taxon>
        <taxon>Mycobacterium</taxon>
        <taxon>Mycobacterium simiae complex</taxon>
    </lineage>
</organism>
<dbReference type="EMBL" id="LQPY01000038">
    <property type="protein sequence ID" value="ORW99636.1"/>
    <property type="molecule type" value="Genomic_DNA"/>
</dbReference>
<evidence type="ECO:0000256" key="1">
    <source>
        <dbReference type="ARBA" id="ARBA00023125"/>
    </source>
</evidence>
<dbReference type="PRINTS" id="PR00455">
    <property type="entry name" value="HTHTETR"/>
</dbReference>
<dbReference type="AlphaFoldDB" id="A0A024JWM3"/>
<evidence type="ECO:0000313" key="4">
    <source>
        <dbReference type="EMBL" id="CDO87638.1"/>
    </source>
</evidence>
<dbReference type="InterPro" id="IPR001647">
    <property type="entry name" value="HTH_TetR"/>
</dbReference>
<dbReference type="InterPro" id="IPR009057">
    <property type="entry name" value="Homeodomain-like_sf"/>
</dbReference>
<proteinExistence type="predicted"/>
<name>A0A024JWM3_9MYCO</name>
<evidence type="ECO:0000259" key="3">
    <source>
        <dbReference type="PROSITE" id="PS50977"/>
    </source>
</evidence>
<reference evidence="4" key="1">
    <citation type="journal article" date="2014" name="Genome Announc.">
        <title>Draft Genome Sequence of Mycobacterium triplex DSM 44626.</title>
        <authorList>
            <person name="Sassi M."/>
            <person name="Croce O."/>
            <person name="Robert C."/>
            <person name="Raoult D."/>
            <person name="Drancourt M."/>
        </authorList>
    </citation>
    <scope>NUCLEOTIDE SEQUENCE [LARGE SCALE GENOMIC DNA]</scope>
    <source>
        <strain evidence="4">DSM 44626</strain>
    </source>
</reference>
<dbReference type="PROSITE" id="PS50977">
    <property type="entry name" value="HTH_TETR_2"/>
    <property type="match status" value="1"/>
</dbReference>
<keyword evidence="1 2" id="KW-0238">DNA-binding</keyword>
<dbReference type="Proteomes" id="UP000028880">
    <property type="component" value="Unassembled WGS sequence"/>
</dbReference>
<sequence>MRERILRATFKVLCRHGYSKLNLSDVAAQAGISRPTLYKFFSSKDDLLSAFSVFELRLLREDLGHAIADRSGAEKVEALLQFLAGFHASYQMRGLIEIEPGLALGQMARALPALVELVTPALAGQVRDPEVVAMTLVRLAVCHYLVPGHDDARLLDQLRASAGVR</sequence>
<protein>
    <submittedName>
        <fullName evidence="4">Transcriptional regulator</fullName>
    </submittedName>
</protein>
<reference evidence="4" key="2">
    <citation type="submission" date="2014-04" db="EMBL/GenBank/DDBJ databases">
        <authorList>
            <person name="Xu Y.W."/>
            <person name="Yang Q."/>
        </authorList>
    </citation>
    <scope>NUCLEOTIDE SEQUENCE</scope>
    <source>
        <strain evidence="4">DSM 44626</strain>
    </source>
</reference>
<dbReference type="PANTHER" id="PTHR30055">
    <property type="entry name" value="HTH-TYPE TRANSCRIPTIONAL REGULATOR RUTR"/>
    <property type="match status" value="1"/>
</dbReference>
<dbReference type="Pfam" id="PF00440">
    <property type="entry name" value="TetR_N"/>
    <property type="match status" value="1"/>
</dbReference>
<feature type="domain" description="HTH tetR-type" evidence="3">
    <location>
        <begin position="1"/>
        <end position="59"/>
    </location>
</feature>
<feature type="DNA-binding region" description="H-T-H motif" evidence="2">
    <location>
        <begin position="22"/>
        <end position="41"/>
    </location>
</feature>
<dbReference type="HOGENOM" id="CLU_1516261_0_0_11"/>
<evidence type="ECO:0000313" key="6">
    <source>
        <dbReference type="Proteomes" id="UP000193710"/>
    </source>
</evidence>